<gene>
    <name evidence="5" type="ORF">GCM10009867_24870</name>
</gene>
<dbReference type="SUPFAM" id="SSF55811">
    <property type="entry name" value="Nudix"/>
    <property type="match status" value="1"/>
</dbReference>
<evidence type="ECO:0000256" key="2">
    <source>
        <dbReference type="ARBA" id="ARBA00022801"/>
    </source>
</evidence>
<evidence type="ECO:0000256" key="3">
    <source>
        <dbReference type="RuleBase" id="RU003476"/>
    </source>
</evidence>
<sequence length="169" mass="18532">MTALPLRLSDIEFADGSVSHVVLTSTAEPAPEAEVFAAMVVLRDVRGWCAVTWSPRRGEWGPPGGWREEGETVAECVVREVAEEVGLDLDPASLVAIGHEQFEPVSSTGRWPRGGGYLQLYAADWPLVGEDLVAHEDDAVDPEWVDPQEFLARSGRQFWWPLVEAGLHG</sequence>
<organism evidence="5 6">
    <name type="scientific">Pedococcus aerophilus</name>
    <dbReference type="NCBI Taxonomy" id="436356"/>
    <lineage>
        <taxon>Bacteria</taxon>
        <taxon>Bacillati</taxon>
        <taxon>Actinomycetota</taxon>
        <taxon>Actinomycetes</taxon>
        <taxon>Micrococcales</taxon>
        <taxon>Intrasporangiaceae</taxon>
        <taxon>Pedococcus</taxon>
    </lineage>
</organism>
<dbReference type="InterPro" id="IPR015797">
    <property type="entry name" value="NUDIX_hydrolase-like_dom_sf"/>
</dbReference>
<dbReference type="EMBL" id="BAAARN010000003">
    <property type="protein sequence ID" value="GAA2737497.1"/>
    <property type="molecule type" value="Genomic_DNA"/>
</dbReference>
<dbReference type="PROSITE" id="PS00893">
    <property type="entry name" value="NUDIX_BOX"/>
    <property type="match status" value="1"/>
</dbReference>
<keyword evidence="2 3" id="KW-0378">Hydrolase</keyword>
<dbReference type="Pfam" id="PF00293">
    <property type="entry name" value="NUDIX"/>
    <property type="match status" value="1"/>
</dbReference>
<dbReference type="PROSITE" id="PS51462">
    <property type="entry name" value="NUDIX"/>
    <property type="match status" value="1"/>
</dbReference>
<comment type="similarity">
    <text evidence="1 3">Belongs to the Nudix hydrolase family.</text>
</comment>
<protein>
    <recommendedName>
        <fullName evidence="4">Nudix hydrolase domain-containing protein</fullName>
    </recommendedName>
</protein>
<dbReference type="CDD" id="cd02883">
    <property type="entry name" value="NUDIX_Hydrolase"/>
    <property type="match status" value="1"/>
</dbReference>
<evidence type="ECO:0000313" key="5">
    <source>
        <dbReference type="EMBL" id="GAA2737497.1"/>
    </source>
</evidence>
<dbReference type="InterPro" id="IPR020084">
    <property type="entry name" value="NUDIX_hydrolase_CS"/>
</dbReference>
<dbReference type="Gene3D" id="3.90.79.10">
    <property type="entry name" value="Nucleoside Triphosphate Pyrophosphohydrolase"/>
    <property type="match status" value="1"/>
</dbReference>
<feature type="domain" description="Nudix hydrolase" evidence="4">
    <location>
        <begin position="31"/>
        <end position="168"/>
    </location>
</feature>
<dbReference type="InterPro" id="IPR020476">
    <property type="entry name" value="Nudix_hydrolase"/>
</dbReference>
<evidence type="ECO:0000313" key="6">
    <source>
        <dbReference type="Proteomes" id="UP001501326"/>
    </source>
</evidence>
<dbReference type="Proteomes" id="UP001501326">
    <property type="component" value="Unassembled WGS sequence"/>
</dbReference>
<dbReference type="PRINTS" id="PR00502">
    <property type="entry name" value="NUDIXFAMILY"/>
</dbReference>
<accession>A0ABN3URJ4</accession>
<dbReference type="PANTHER" id="PTHR43736:SF1">
    <property type="entry name" value="DIHYDRONEOPTERIN TRIPHOSPHATE DIPHOSPHATASE"/>
    <property type="match status" value="1"/>
</dbReference>
<dbReference type="PANTHER" id="PTHR43736">
    <property type="entry name" value="ADP-RIBOSE PYROPHOSPHATASE"/>
    <property type="match status" value="1"/>
</dbReference>
<keyword evidence="6" id="KW-1185">Reference proteome</keyword>
<comment type="caution">
    <text evidence="5">The sequence shown here is derived from an EMBL/GenBank/DDBJ whole genome shotgun (WGS) entry which is preliminary data.</text>
</comment>
<name>A0ABN3URJ4_9MICO</name>
<dbReference type="RefSeq" id="WP_344193856.1">
    <property type="nucleotide sequence ID" value="NZ_BAAARN010000003.1"/>
</dbReference>
<reference evidence="5 6" key="1">
    <citation type="journal article" date="2019" name="Int. J. Syst. Evol. Microbiol.">
        <title>The Global Catalogue of Microorganisms (GCM) 10K type strain sequencing project: providing services to taxonomists for standard genome sequencing and annotation.</title>
        <authorList>
            <consortium name="The Broad Institute Genomics Platform"/>
            <consortium name="The Broad Institute Genome Sequencing Center for Infectious Disease"/>
            <person name="Wu L."/>
            <person name="Ma J."/>
        </authorList>
    </citation>
    <scope>NUCLEOTIDE SEQUENCE [LARGE SCALE GENOMIC DNA]</scope>
    <source>
        <strain evidence="5 6">JCM 16378</strain>
    </source>
</reference>
<evidence type="ECO:0000259" key="4">
    <source>
        <dbReference type="PROSITE" id="PS51462"/>
    </source>
</evidence>
<proteinExistence type="inferred from homology"/>
<evidence type="ECO:0000256" key="1">
    <source>
        <dbReference type="ARBA" id="ARBA00005582"/>
    </source>
</evidence>
<dbReference type="InterPro" id="IPR000086">
    <property type="entry name" value="NUDIX_hydrolase_dom"/>
</dbReference>